<dbReference type="Pfam" id="PF03704">
    <property type="entry name" value="BTAD"/>
    <property type="match status" value="1"/>
</dbReference>
<feature type="transmembrane region" description="Helical" evidence="3">
    <location>
        <begin position="96"/>
        <end position="114"/>
    </location>
</feature>
<protein>
    <submittedName>
        <fullName evidence="5">LysM peptidoglycan-binding domain-containing protein</fullName>
    </submittedName>
</protein>
<feature type="domain" description="LysM" evidence="4">
    <location>
        <begin position="221"/>
        <end position="277"/>
    </location>
</feature>
<proteinExistence type="predicted"/>
<dbReference type="PANTHER" id="PTHR35807:SF2">
    <property type="entry name" value="TRANSCRIPTIONAL ACTIVATOR DOMAIN"/>
    <property type="match status" value="1"/>
</dbReference>
<feature type="compositionally biased region" description="Basic and acidic residues" evidence="2">
    <location>
        <begin position="279"/>
        <end position="291"/>
    </location>
</feature>
<dbReference type="PROSITE" id="PS50293">
    <property type="entry name" value="TPR_REGION"/>
    <property type="match status" value="1"/>
</dbReference>
<organism evidence="5 6">
    <name type="scientific">Microbispora catharanthi</name>
    <dbReference type="NCBI Taxonomy" id="1712871"/>
    <lineage>
        <taxon>Bacteria</taxon>
        <taxon>Bacillati</taxon>
        <taxon>Actinomycetota</taxon>
        <taxon>Actinomycetes</taxon>
        <taxon>Streptosporangiales</taxon>
        <taxon>Streptosporangiaceae</taxon>
        <taxon>Microbispora</taxon>
    </lineage>
</organism>
<keyword evidence="6" id="KW-1185">Reference proteome</keyword>
<dbReference type="SMART" id="SM00028">
    <property type="entry name" value="TPR"/>
    <property type="match status" value="1"/>
</dbReference>
<dbReference type="InterPro" id="IPR036388">
    <property type="entry name" value="WH-like_DNA-bd_sf"/>
</dbReference>
<comment type="caution">
    <text evidence="5">The sequence shown here is derived from an EMBL/GenBank/DDBJ whole genome shotgun (WGS) entry which is preliminary data.</text>
</comment>
<dbReference type="SMART" id="SM01043">
    <property type="entry name" value="BTAD"/>
    <property type="match status" value="1"/>
</dbReference>
<dbReference type="Gene3D" id="1.10.10.10">
    <property type="entry name" value="Winged helix-like DNA-binding domain superfamily/Winged helix DNA-binding domain"/>
    <property type="match status" value="1"/>
</dbReference>
<feature type="region of interest" description="Disordered" evidence="2">
    <location>
        <begin position="279"/>
        <end position="328"/>
    </location>
</feature>
<keyword evidence="3" id="KW-1133">Transmembrane helix</keyword>
<dbReference type="CDD" id="cd00118">
    <property type="entry name" value="LysM"/>
    <property type="match status" value="2"/>
</dbReference>
<dbReference type="InterPro" id="IPR018392">
    <property type="entry name" value="LysM"/>
</dbReference>
<keyword evidence="3" id="KW-0812">Transmembrane</keyword>
<dbReference type="PANTHER" id="PTHR35807">
    <property type="entry name" value="TRANSCRIPTIONAL REGULATOR REDD-RELATED"/>
    <property type="match status" value="1"/>
</dbReference>
<dbReference type="InterPro" id="IPR051677">
    <property type="entry name" value="AfsR-DnrI-RedD_regulator"/>
</dbReference>
<dbReference type="Proteomes" id="UP000313066">
    <property type="component" value="Unassembled WGS sequence"/>
</dbReference>
<feature type="repeat" description="TPR" evidence="1">
    <location>
        <begin position="812"/>
        <end position="845"/>
    </location>
</feature>
<accession>A0A5N6C0E7</accession>
<name>A0A5N6C0E7_9ACTN</name>
<evidence type="ECO:0000313" key="5">
    <source>
        <dbReference type="EMBL" id="KAB8185980.1"/>
    </source>
</evidence>
<dbReference type="InterPro" id="IPR019734">
    <property type="entry name" value="TPR_rpt"/>
</dbReference>
<dbReference type="Gene3D" id="1.25.40.10">
    <property type="entry name" value="Tetratricopeptide repeat domain"/>
    <property type="match status" value="1"/>
</dbReference>
<reference evidence="5 6" key="1">
    <citation type="submission" date="2019-10" db="EMBL/GenBank/DDBJ databases">
        <title>Nonomuraea sp. nov., isolated from Phyllanthus amarus.</title>
        <authorList>
            <person name="Klykleung N."/>
            <person name="Tanasupawat S."/>
        </authorList>
    </citation>
    <scope>NUCLEOTIDE SEQUENCE [LARGE SCALE GENOMIC DNA]</scope>
    <source>
        <strain evidence="5 6">CR1-09</strain>
    </source>
</reference>
<feature type="transmembrane region" description="Helical" evidence="3">
    <location>
        <begin position="58"/>
        <end position="84"/>
    </location>
</feature>
<dbReference type="InterPro" id="IPR005158">
    <property type="entry name" value="BTAD"/>
</dbReference>
<dbReference type="InterPro" id="IPR027417">
    <property type="entry name" value="P-loop_NTPase"/>
</dbReference>
<keyword evidence="1" id="KW-0802">TPR repeat</keyword>
<dbReference type="InterPro" id="IPR011990">
    <property type="entry name" value="TPR-like_helical_dom_sf"/>
</dbReference>
<dbReference type="Gene3D" id="3.10.350.10">
    <property type="entry name" value="LysM domain"/>
    <property type="match status" value="2"/>
</dbReference>
<dbReference type="SMART" id="SM00257">
    <property type="entry name" value="LysM"/>
    <property type="match status" value="2"/>
</dbReference>
<sequence>MTMYGLRHPILAKAAAVAVLTGLLAGIPAILLTFFWPVDLPTLDDLATPAEPVVIKTLLLATVWTCWTLFAGAVIAELVATARARRGRVRMPFQRLAAYLITTITVATTAPVAASRGTIPAAAVAVAPAALPQHHLTAAEPKTSESAKPYATYVVQPRDTLWTIADKQLGDPMRYREIVALNQGRTMDDGQTFTRGDWLRPGWTLRLPDDAARKGPRASQRTHTVRPGESLWEIAEQHLGDGKRYKEIFRLNRDRLQPGGARLTDPDVLESGWHLVLPEREQETRKADPTRHRAPSLLPTATSATRQPAHHEDASPRPTADFSPQPRRSAVCSSVVVLPEGGMMAISFAAGVAVALASARLRHRRRLPVPAVDEPLSVPAPEPQAPAVRALEQSHRRGFAESEDGPPEDIELVTSAFSIDPPLMLKAGVRGEDPVSLELSGLNLALTGPGADDCVRAIVLDLLAQADQHRAEIVIPSQDAVRWFGETITTLTGHLPGLRLVTTLDEAVDHLEEQFVARRRILRDHDTDDIPQLREAEPGEPLPALLLTASAADGHAYLDTLMSLGSTFGVGSVLIGRSVSGTTCKVDQDHRVAEATGTLEKELRDVTLFHMPTNAAATVLHTLAVGNGMPAEPTEKPAELEVPPPSTAPQPVRFAILGAPVIEVNGTPVDISGRAKALELFVLLALHPKGLDREEICEHLWPDLEETLAGYRFHAALKDLRAALRGASGLGEKEASFVERSGKTYRIEAQRVDVDLWAFHRALADARTAGNDEAKTAALEAVASLCRGRLCQGLKYDWLDQDHRWPLTVTSVKALLQLGVLHERAGRTEHALEVYDQACALDPDMESAARSAIRLLIDLGRTDEARMRARHLKARLDALGVQCSSETQALLDRMNTASKPPVRLQTPRA</sequence>
<gene>
    <name evidence="5" type="ORF">FH610_009485</name>
</gene>
<feature type="transmembrane region" description="Helical" evidence="3">
    <location>
        <begin position="12"/>
        <end position="38"/>
    </location>
</feature>
<dbReference type="RefSeq" id="WP_139573917.1">
    <property type="nucleotide sequence ID" value="NZ_VDMA02000004.1"/>
</dbReference>
<evidence type="ECO:0000313" key="6">
    <source>
        <dbReference type="Proteomes" id="UP000313066"/>
    </source>
</evidence>
<dbReference type="PROSITE" id="PS50005">
    <property type="entry name" value="TPR"/>
    <property type="match status" value="1"/>
</dbReference>
<dbReference type="InterPro" id="IPR036779">
    <property type="entry name" value="LysM_dom_sf"/>
</dbReference>
<dbReference type="EMBL" id="VDMA02000004">
    <property type="protein sequence ID" value="KAB8185980.1"/>
    <property type="molecule type" value="Genomic_DNA"/>
</dbReference>
<dbReference type="PROSITE" id="PS51782">
    <property type="entry name" value="LYSM"/>
    <property type="match status" value="2"/>
</dbReference>
<dbReference type="SUPFAM" id="SSF48452">
    <property type="entry name" value="TPR-like"/>
    <property type="match status" value="1"/>
</dbReference>
<feature type="domain" description="LysM" evidence="4">
    <location>
        <begin position="151"/>
        <end position="207"/>
    </location>
</feature>
<dbReference type="Gene3D" id="3.40.50.300">
    <property type="entry name" value="P-loop containing nucleotide triphosphate hydrolases"/>
    <property type="match status" value="1"/>
</dbReference>
<dbReference type="Pfam" id="PF01476">
    <property type="entry name" value="LysM"/>
    <property type="match status" value="2"/>
</dbReference>
<evidence type="ECO:0000256" key="1">
    <source>
        <dbReference type="PROSITE-ProRule" id="PRU00339"/>
    </source>
</evidence>
<evidence type="ECO:0000256" key="2">
    <source>
        <dbReference type="SAM" id="MobiDB-lite"/>
    </source>
</evidence>
<evidence type="ECO:0000259" key="4">
    <source>
        <dbReference type="PROSITE" id="PS51782"/>
    </source>
</evidence>
<keyword evidence="3" id="KW-0472">Membrane</keyword>
<evidence type="ECO:0000256" key="3">
    <source>
        <dbReference type="SAM" id="Phobius"/>
    </source>
</evidence>
<dbReference type="AlphaFoldDB" id="A0A5N6C0E7"/>